<protein>
    <submittedName>
        <fullName evidence="1">Uncharacterized protein</fullName>
    </submittedName>
</protein>
<reference evidence="1 2" key="1">
    <citation type="submission" date="2017-12" db="EMBL/GenBank/DDBJ databases">
        <title>Comparative genomics of Botrytis spp.</title>
        <authorList>
            <person name="Valero-Jimenez C.A."/>
            <person name="Tapia P."/>
            <person name="Veloso J."/>
            <person name="Silva-Moreno E."/>
            <person name="Staats M."/>
            <person name="Valdes J.H."/>
            <person name="Van Kan J.A.L."/>
        </authorList>
    </citation>
    <scope>NUCLEOTIDE SEQUENCE [LARGE SCALE GENOMIC DNA]</scope>
    <source>
        <strain evidence="1 2">MUCL3349</strain>
    </source>
</reference>
<sequence>MTGRNCSVHRWRFLFADFKKTISLCAYAIPVHLRTEYIVLVPTEGNLSISFRSLSQYLTHRGFLEVVLIYHCDTGYWCFGAVFLDRLDVRVLLSLAGFPSMNLCCLDRPA</sequence>
<organism evidence="1 2">
    <name type="scientific">Botrytis porri</name>
    <dbReference type="NCBI Taxonomy" id="87229"/>
    <lineage>
        <taxon>Eukaryota</taxon>
        <taxon>Fungi</taxon>
        <taxon>Dikarya</taxon>
        <taxon>Ascomycota</taxon>
        <taxon>Pezizomycotina</taxon>
        <taxon>Leotiomycetes</taxon>
        <taxon>Helotiales</taxon>
        <taxon>Sclerotiniaceae</taxon>
        <taxon>Botrytis</taxon>
    </lineage>
</organism>
<keyword evidence="2" id="KW-1185">Reference proteome</keyword>
<gene>
    <name evidence="1" type="ORF">BPOR_0662g00030</name>
</gene>
<dbReference type="Proteomes" id="UP000297280">
    <property type="component" value="Unassembled WGS sequence"/>
</dbReference>
<comment type="caution">
    <text evidence="1">The sequence shown here is derived from an EMBL/GenBank/DDBJ whole genome shotgun (WGS) entry which is preliminary data.</text>
</comment>
<proteinExistence type="predicted"/>
<name>A0A4Z1KB02_9HELO</name>
<dbReference type="AlphaFoldDB" id="A0A4Z1KB02"/>
<dbReference type="EMBL" id="PQXO01000661">
    <property type="protein sequence ID" value="TGO83331.1"/>
    <property type="molecule type" value="Genomic_DNA"/>
</dbReference>
<accession>A0A4Z1KB02</accession>
<evidence type="ECO:0000313" key="2">
    <source>
        <dbReference type="Proteomes" id="UP000297280"/>
    </source>
</evidence>
<evidence type="ECO:0000313" key="1">
    <source>
        <dbReference type="EMBL" id="TGO83331.1"/>
    </source>
</evidence>